<reference evidence="3 4" key="1">
    <citation type="submission" date="2011-11" db="EMBL/GenBank/DDBJ databases">
        <title>Improved High-Quality Draft sequence of Beggiatoa alba B18lD.</title>
        <authorList>
            <consortium name="US DOE Joint Genome Institute"/>
            <person name="Lucas S."/>
            <person name="Han J."/>
            <person name="Lapidus A."/>
            <person name="Cheng J.-F."/>
            <person name="Goodwin L."/>
            <person name="Pitluck S."/>
            <person name="Peters L."/>
            <person name="Mikhailova N."/>
            <person name="Held B."/>
            <person name="Detter J.C."/>
            <person name="Han C."/>
            <person name="Tapia R."/>
            <person name="Land M."/>
            <person name="Hauser L."/>
            <person name="Kyrpides N."/>
            <person name="Ivanova N."/>
            <person name="Pagani I."/>
            <person name="Samuel K."/>
            <person name="Teske A."/>
            <person name="Mueller J."/>
            <person name="Woyke T."/>
        </authorList>
    </citation>
    <scope>NUCLEOTIDE SEQUENCE [LARGE SCALE GENOMIC DNA]</scope>
    <source>
        <strain evidence="3 4">B18LD</strain>
    </source>
</reference>
<dbReference type="Proteomes" id="UP000005744">
    <property type="component" value="Unassembled WGS sequence"/>
</dbReference>
<dbReference type="PROSITE" id="PS50005">
    <property type="entry name" value="TPR"/>
    <property type="match status" value="1"/>
</dbReference>
<feature type="repeat" description="TPR" evidence="1">
    <location>
        <begin position="44"/>
        <end position="77"/>
    </location>
</feature>
<accession>I3CFX1</accession>
<keyword evidence="2" id="KW-0732">Signal</keyword>
<sequence>MNITDFLRRYSYAFLLTTCCLITQQSMATETGYLLPVADPTKAVSELLMEAKKSFEEGQSEQAAALLERALRIDPRNPILWHNLAGVRLQQEDWSRAASLAAKSNALAVENKALRVRNWVVIALACEGLHDLDCTKEARNRARALAN</sequence>
<keyword evidence="4" id="KW-1185">Reference proteome</keyword>
<evidence type="ECO:0000313" key="4">
    <source>
        <dbReference type="Proteomes" id="UP000005744"/>
    </source>
</evidence>
<gene>
    <name evidence="3" type="ORF">BegalDRAFT_1635</name>
</gene>
<name>I3CFX1_9GAMM</name>
<keyword evidence="1" id="KW-0802">TPR repeat</keyword>
<evidence type="ECO:0000256" key="2">
    <source>
        <dbReference type="SAM" id="SignalP"/>
    </source>
</evidence>
<organism evidence="3 4">
    <name type="scientific">Beggiatoa alba B18LD</name>
    <dbReference type="NCBI Taxonomy" id="395493"/>
    <lineage>
        <taxon>Bacteria</taxon>
        <taxon>Pseudomonadati</taxon>
        <taxon>Pseudomonadota</taxon>
        <taxon>Gammaproteobacteria</taxon>
        <taxon>Thiotrichales</taxon>
        <taxon>Thiotrichaceae</taxon>
        <taxon>Beggiatoa</taxon>
    </lineage>
</organism>
<evidence type="ECO:0000256" key="1">
    <source>
        <dbReference type="PROSITE-ProRule" id="PRU00339"/>
    </source>
</evidence>
<proteinExistence type="predicted"/>
<dbReference type="InterPro" id="IPR019734">
    <property type="entry name" value="TPR_rpt"/>
</dbReference>
<dbReference type="Gene3D" id="1.25.40.10">
    <property type="entry name" value="Tetratricopeptide repeat domain"/>
    <property type="match status" value="1"/>
</dbReference>
<evidence type="ECO:0000313" key="3">
    <source>
        <dbReference type="EMBL" id="EIJ42514.1"/>
    </source>
</evidence>
<dbReference type="SUPFAM" id="SSF48452">
    <property type="entry name" value="TPR-like"/>
    <property type="match status" value="1"/>
</dbReference>
<dbReference type="Pfam" id="PF14559">
    <property type="entry name" value="TPR_19"/>
    <property type="match status" value="1"/>
</dbReference>
<dbReference type="eggNOG" id="COG0457">
    <property type="taxonomic scope" value="Bacteria"/>
</dbReference>
<protein>
    <submittedName>
        <fullName evidence="3">Uncharacterized protein</fullName>
    </submittedName>
</protein>
<dbReference type="AlphaFoldDB" id="I3CFX1"/>
<feature type="signal peptide" evidence="2">
    <location>
        <begin position="1"/>
        <end position="28"/>
    </location>
</feature>
<feature type="chain" id="PRO_5003668760" evidence="2">
    <location>
        <begin position="29"/>
        <end position="147"/>
    </location>
</feature>
<dbReference type="RefSeq" id="WP_002685523.1">
    <property type="nucleotide sequence ID" value="NZ_JH600070.1"/>
</dbReference>
<dbReference type="HOGENOM" id="CLU_141077_0_0_6"/>
<dbReference type="EMBL" id="JH600070">
    <property type="protein sequence ID" value="EIJ42514.1"/>
    <property type="molecule type" value="Genomic_DNA"/>
</dbReference>
<dbReference type="OrthoDB" id="5570544at2"/>
<dbReference type="InterPro" id="IPR011990">
    <property type="entry name" value="TPR-like_helical_dom_sf"/>
</dbReference>
<dbReference type="STRING" id="395493.BegalDRAFT_1635"/>